<organism evidence="1 2">
    <name type="scientific">Cladorrhinum samala</name>
    <dbReference type="NCBI Taxonomy" id="585594"/>
    <lineage>
        <taxon>Eukaryota</taxon>
        <taxon>Fungi</taxon>
        <taxon>Dikarya</taxon>
        <taxon>Ascomycota</taxon>
        <taxon>Pezizomycotina</taxon>
        <taxon>Sordariomycetes</taxon>
        <taxon>Sordariomycetidae</taxon>
        <taxon>Sordariales</taxon>
        <taxon>Podosporaceae</taxon>
        <taxon>Cladorrhinum</taxon>
    </lineage>
</organism>
<reference evidence="1" key="1">
    <citation type="journal article" date="2023" name="Mol. Phylogenet. Evol.">
        <title>Genome-scale phylogeny and comparative genomics of the fungal order Sordariales.</title>
        <authorList>
            <person name="Hensen N."/>
            <person name="Bonometti L."/>
            <person name="Westerberg I."/>
            <person name="Brannstrom I.O."/>
            <person name="Guillou S."/>
            <person name="Cros-Aarteil S."/>
            <person name="Calhoun S."/>
            <person name="Haridas S."/>
            <person name="Kuo A."/>
            <person name="Mondo S."/>
            <person name="Pangilinan J."/>
            <person name="Riley R."/>
            <person name="LaButti K."/>
            <person name="Andreopoulos B."/>
            <person name="Lipzen A."/>
            <person name="Chen C."/>
            <person name="Yan M."/>
            <person name="Daum C."/>
            <person name="Ng V."/>
            <person name="Clum A."/>
            <person name="Steindorff A."/>
            <person name="Ohm R.A."/>
            <person name="Martin F."/>
            <person name="Silar P."/>
            <person name="Natvig D.O."/>
            <person name="Lalanne C."/>
            <person name="Gautier V."/>
            <person name="Ament-Velasquez S.L."/>
            <person name="Kruys A."/>
            <person name="Hutchinson M.I."/>
            <person name="Powell A.J."/>
            <person name="Barry K."/>
            <person name="Miller A.N."/>
            <person name="Grigoriev I.V."/>
            <person name="Debuchy R."/>
            <person name="Gladieux P."/>
            <person name="Hiltunen Thoren M."/>
            <person name="Johannesson H."/>
        </authorList>
    </citation>
    <scope>NUCLEOTIDE SEQUENCE</scope>
    <source>
        <strain evidence="1">PSN324</strain>
    </source>
</reference>
<dbReference type="PANTHER" id="PTHR24148:SF73">
    <property type="entry name" value="HET DOMAIN PROTEIN (AFU_ORTHOLOGUE AFUA_8G01020)"/>
    <property type="match status" value="1"/>
</dbReference>
<dbReference type="PANTHER" id="PTHR24148">
    <property type="entry name" value="ANKYRIN REPEAT DOMAIN-CONTAINING PROTEIN 39 HOMOLOG-RELATED"/>
    <property type="match status" value="1"/>
</dbReference>
<gene>
    <name evidence="1" type="ORF">QBC42DRAFT_319738</name>
</gene>
<accession>A0AAV9HAB8</accession>
<comment type="caution">
    <text evidence="1">The sequence shown here is derived from an EMBL/GenBank/DDBJ whole genome shotgun (WGS) entry which is preliminary data.</text>
</comment>
<sequence length="381" mass="43013">MDAQDFLSLPWRLWIFLITLWHHSIIANLLTEAFRTFPTELPLYAQSPHERSSLLYTQTPPSRDAVPKLDEDVGSSAIITSSKKAKALMSSNPRYPLNMILCHRASHTNHASHSSSSLPSWIPDFSSPDLAAESSRILNRISQFSASGSQPSWHVKIHDHRLLEIHAIRLGTIAALGRDSRTGLIPRIKHWQLLGVGGVREGLRTNGAVPQRYPPTGEPIDEAFWRTVFWDYHAGRNLNQRKNGRGASCSTDVALYKEWWSWVQTAGLHRLDHGPPEDLREVHNQIKVDERESRFARVRIGEGGEGGTVFTMCPLASKVGDSVWILFGASVPFVLRERGFEWVGWKRRKVFRVVGKCYAHGFMNGEGMQGREVEKRSVTIV</sequence>
<proteinExistence type="predicted"/>
<dbReference type="EMBL" id="MU865135">
    <property type="protein sequence ID" value="KAK4457124.1"/>
    <property type="molecule type" value="Genomic_DNA"/>
</dbReference>
<protein>
    <submittedName>
        <fullName evidence="1">Uncharacterized protein</fullName>
    </submittedName>
</protein>
<dbReference type="InterPro" id="IPR052895">
    <property type="entry name" value="HetReg/Transcr_Mod"/>
</dbReference>
<keyword evidence="2" id="KW-1185">Reference proteome</keyword>
<name>A0AAV9HAB8_9PEZI</name>
<evidence type="ECO:0000313" key="1">
    <source>
        <dbReference type="EMBL" id="KAK4457124.1"/>
    </source>
</evidence>
<reference evidence="1" key="2">
    <citation type="submission" date="2023-06" db="EMBL/GenBank/DDBJ databases">
        <authorList>
            <consortium name="Lawrence Berkeley National Laboratory"/>
            <person name="Mondo S.J."/>
            <person name="Hensen N."/>
            <person name="Bonometti L."/>
            <person name="Westerberg I."/>
            <person name="Brannstrom I.O."/>
            <person name="Guillou S."/>
            <person name="Cros-Aarteil S."/>
            <person name="Calhoun S."/>
            <person name="Haridas S."/>
            <person name="Kuo A."/>
            <person name="Pangilinan J."/>
            <person name="Riley R."/>
            <person name="Labutti K."/>
            <person name="Andreopoulos B."/>
            <person name="Lipzen A."/>
            <person name="Chen C."/>
            <person name="Yanf M."/>
            <person name="Daum C."/>
            <person name="Ng V."/>
            <person name="Clum A."/>
            <person name="Steindorff A."/>
            <person name="Ohm R."/>
            <person name="Martin F."/>
            <person name="Silar P."/>
            <person name="Natvig D."/>
            <person name="Lalanne C."/>
            <person name="Gautier V."/>
            <person name="Ament-Velasquez S.L."/>
            <person name="Kruys A."/>
            <person name="Hutchinson M.I."/>
            <person name="Powell A.J."/>
            <person name="Barry K."/>
            <person name="Miller A.N."/>
            <person name="Grigoriev I.V."/>
            <person name="Debuchy R."/>
            <person name="Gladieux P."/>
            <person name="Thoren M.H."/>
            <person name="Johannesson H."/>
        </authorList>
    </citation>
    <scope>NUCLEOTIDE SEQUENCE</scope>
    <source>
        <strain evidence="1">PSN324</strain>
    </source>
</reference>
<evidence type="ECO:0000313" key="2">
    <source>
        <dbReference type="Proteomes" id="UP001321749"/>
    </source>
</evidence>
<dbReference type="AlphaFoldDB" id="A0AAV9HAB8"/>
<dbReference type="Proteomes" id="UP001321749">
    <property type="component" value="Unassembled WGS sequence"/>
</dbReference>